<comment type="caution">
    <text evidence="3">The sequence shown here is derived from an EMBL/GenBank/DDBJ whole genome shotgun (WGS) entry which is preliminary data.</text>
</comment>
<organism evidence="3 4">
    <name type="scientific">Massilimicrobiota timonensis</name>
    <dbReference type="NCBI Taxonomy" id="1776392"/>
    <lineage>
        <taxon>Bacteria</taxon>
        <taxon>Bacillati</taxon>
        <taxon>Bacillota</taxon>
        <taxon>Erysipelotrichia</taxon>
        <taxon>Erysipelotrichales</taxon>
        <taxon>Erysipelotrichaceae</taxon>
        <taxon>Massilimicrobiota</taxon>
    </lineage>
</organism>
<dbReference type="Gene3D" id="3.90.1640.10">
    <property type="entry name" value="inorganic pyrophosphatase (n-terminal core)"/>
    <property type="match status" value="1"/>
</dbReference>
<dbReference type="SUPFAM" id="SSF64182">
    <property type="entry name" value="DHH phosphoesterases"/>
    <property type="match status" value="1"/>
</dbReference>
<dbReference type="InterPro" id="IPR003156">
    <property type="entry name" value="DHHA1_dom"/>
</dbReference>
<evidence type="ECO:0000313" key="3">
    <source>
        <dbReference type="EMBL" id="OUQ35569.1"/>
    </source>
</evidence>
<dbReference type="PANTHER" id="PTHR47618:SF1">
    <property type="entry name" value="BIFUNCTIONAL OLIGORIBONUCLEASE AND PAP PHOSPHATASE NRNA"/>
    <property type="match status" value="1"/>
</dbReference>
<feature type="domain" description="DDH" evidence="1">
    <location>
        <begin position="13"/>
        <end position="148"/>
    </location>
</feature>
<dbReference type="Pfam" id="PF02272">
    <property type="entry name" value="DHHA1"/>
    <property type="match status" value="1"/>
</dbReference>
<dbReference type="GO" id="GO:0003676">
    <property type="term" value="F:nucleic acid binding"/>
    <property type="evidence" value="ECO:0007669"/>
    <property type="project" value="InterPro"/>
</dbReference>
<gene>
    <name evidence="3" type="ORF">B5E75_03430</name>
</gene>
<evidence type="ECO:0000259" key="1">
    <source>
        <dbReference type="Pfam" id="PF01368"/>
    </source>
</evidence>
<dbReference type="AlphaFoldDB" id="A0A1Y4T040"/>
<dbReference type="PANTHER" id="PTHR47618">
    <property type="entry name" value="BIFUNCTIONAL OLIGORIBONUCLEASE AND PAP PHOSPHATASE NRNA"/>
    <property type="match status" value="1"/>
</dbReference>
<evidence type="ECO:0000313" key="4">
    <source>
        <dbReference type="Proteomes" id="UP000195305"/>
    </source>
</evidence>
<reference evidence="3 4" key="1">
    <citation type="journal article" date="2018" name="BMC Genomics">
        <title>Whole genome sequencing and function prediction of 133 gut anaerobes isolated from chicken caecum in pure cultures.</title>
        <authorList>
            <person name="Medvecky M."/>
            <person name="Cejkova D."/>
            <person name="Polansky O."/>
            <person name="Karasova D."/>
            <person name="Kubasova T."/>
            <person name="Cizek A."/>
            <person name="Rychlik I."/>
        </authorList>
    </citation>
    <scope>NUCLEOTIDE SEQUENCE [LARGE SCALE GENOMIC DNA]</scope>
    <source>
        <strain evidence="3 4">An13</strain>
    </source>
</reference>
<evidence type="ECO:0000259" key="2">
    <source>
        <dbReference type="Pfam" id="PF02272"/>
    </source>
</evidence>
<proteinExistence type="predicted"/>
<keyword evidence="4" id="KW-1185">Reference proteome</keyword>
<dbReference type="RefSeq" id="WP_087357384.1">
    <property type="nucleotide sequence ID" value="NZ_NFLJ01000007.1"/>
</dbReference>
<dbReference type="Gene3D" id="3.10.310.30">
    <property type="match status" value="1"/>
</dbReference>
<sequence length="307" mass="35050">MDKILKIRKEFDQIIIYRHVNPDLDAFGSQFGMYWTLKALYPQKNIVLAGQMESDLLKYYPSFECGEVQKGYTLGIVLDTANRERIDGDITCCDQILKIDHHIVVDSYGDINIEDEAASSCSEIVTLLFKQAKALIPLEAANALYLGIVGDSNRFLYSSTSKKTFEAASYLLDMGIHIEDLYQRLYMRTQKDLEIIKFIYNHYHEDGGVAWYYLSDDDLQALQMTREQGSSYVNTLANFEEFQVWLAVTQNKKENNYRVSMRSRQIPINDIAASFHGGGHAYASGATLQSLDELNQLIEKIKEKING</sequence>
<accession>A0A1Y4T040</accession>
<feature type="domain" description="DHHA1" evidence="2">
    <location>
        <begin position="225"/>
        <end position="306"/>
    </location>
</feature>
<dbReference type="InterPro" id="IPR051319">
    <property type="entry name" value="Oligoribo/pAp-PDE_c-di-AMP_PDE"/>
</dbReference>
<dbReference type="Proteomes" id="UP000195305">
    <property type="component" value="Unassembled WGS sequence"/>
</dbReference>
<dbReference type="EMBL" id="NFLJ01000007">
    <property type="protein sequence ID" value="OUQ35569.1"/>
    <property type="molecule type" value="Genomic_DNA"/>
</dbReference>
<dbReference type="InterPro" id="IPR001667">
    <property type="entry name" value="DDH_dom"/>
</dbReference>
<dbReference type="Pfam" id="PF01368">
    <property type="entry name" value="DHH"/>
    <property type="match status" value="1"/>
</dbReference>
<protein>
    <submittedName>
        <fullName evidence="3">DHH family phosphoesterase</fullName>
    </submittedName>
</protein>
<name>A0A1Y4T040_9FIRM</name>
<dbReference type="InterPro" id="IPR038763">
    <property type="entry name" value="DHH_sf"/>
</dbReference>
<dbReference type="OrthoDB" id="9803668at2"/>